<dbReference type="Gene3D" id="3.20.20.80">
    <property type="entry name" value="Glycosidases"/>
    <property type="match status" value="1"/>
</dbReference>
<accession>A0ABS1V024</accession>
<evidence type="ECO:0000313" key="6">
    <source>
        <dbReference type="EMBL" id="MBL6454431.1"/>
    </source>
</evidence>
<feature type="signal peptide" evidence="4">
    <location>
        <begin position="1"/>
        <end position="21"/>
    </location>
</feature>
<keyword evidence="1 3" id="KW-0378">Hydrolase</keyword>
<evidence type="ECO:0000313" key="7">
    <source>
        <dbReference type="Proteomes" id="UP000606490"/>
    </source>
</evidence>
<evidence type="ECO:0000256" key="2">
    <source>
        <dbReference type="ARBA" id="ARBA00023295"/>
    </source>
</evidence>
<feature type="domain" description="Glycoside hydrolase family 5" evidence="5">
    <location>
        <begin position="84"/>
        <end position="331"/>
    </location>
</feature>
<dbReference type="PANTHER" id="PTHR34142:SF1">
    <property type="entry name" value="GLYCOSIDE HYDROLASE FAMILY 5 DOMAIN-CONTAINING PROTEIN"/>
    <property type="match status" value="1"/>
</dbReference>
<gene>
    <name evidence="6" type="ORF">JMJ55_03785</name>
</gene>
<dbReference type="RefSeq" id="WP_202824133.1">
    <property type="nucleotide sequence ID" value="NZ_JAEUXJ010000001.1"/>
</dbReference>
<organism evidence="6 7">
    <name type="scientific">Belnapia mucosa</name>
    <dbReference type="NCBI Taxonomy" id="2804532"/>
    <lineage>
        <taxon>Bacteria</taxon>
        <taxon>Pseudomonadati</taxon>
        <taxon>Pseudomonadota</taxon>
        <taxon>Alphaproteobacteria</taxon>
        <taxon>Acetobacterales</taxon>
        <taxon>Roseomonadaceae</taxon>
        <taxon>Belnapia</taxon>
    </lineage>
</organism>
<sequence length="374" mass="42690">MKRRSALALPFGLLAEGCSLAPPEDLDAPETPWPVPAHYPQHFRTYGNTIIDGAGLPRIFRGVAAPDVLWLSQRQDEKLGRFNRDLFRAAAEWRADLVRISIMPAVLRFQGEAVMFRVLDAAVAYARRYGLYLVLCFHSIGFPPDGRYTDLRDPFYGDLYATSGAEMYRFWQAVARRYAGNPVVAFYELFNEPTTVNLDRTPSNEPGIAPWLRWRDFTESLVDAIRLVDFRKPIIVGGLQYGYDLSFAPQAPVRRDNIVYATHPYANSDWRIGWEEAFLAPARQLPVIATEFGWHETDHPESAYRGAGRYREAIFQAFDRARIGWLAWCFSHSFTPALLQDARSYRPTEYGLVVLNALRERAPPLPPVQPRFVT</sequence>
<dbReference type="PANTHER" id="PTHR34142">
    <property type="entry name" value="ENDO-BETA-1,4-GLUCANASE A"/>
    <property type="match status" value="1"/>
</dbReference>
<dbReference type="EMBL" id="JAEUXJ010000001">
    <property type="protein sequence ID" value="MBL6454431.1"/>
    <property type="molecule type" value="Genomic_DNA"/>
</dbReference>
<comment type="caution">
    <text evidence="6">The sequence shown here is derived from an EMBL/GenBank/DDBJ whole genome shotgun (WGS) entry which is preliminary data.</text>
</comment>
<evidence type="ECO:0000259" key="5">
    <source>
        <dbReference type="Pfam" id="PF00150"/>
    </source>
</evidence>
<keyword evidence="2 3" id="KW-0326">Glycosidase</keyword>
<dbReference type="InterPro" id="IPR017853">
    <property type="entry name" value="GH"/>
</dbReference>
<evidence type="ECO:0000256" key="4">
    <source>
        <dbReference type="SAM" id="SignalP"/>
    </source>
</evidence>
<dbReference type="Pfam" id="PF00150">
    <property type="entry name" value="Cellulase"/>
    <property type="match status" value="1"/>
</dbReference>
<proteinExistence type="inferred from homology"/>
<name>A0ABS1V024_9PROT</name>
<dbReference type="Proteomes" id="UP000606490">
    <property type="component" value="Unassembled WGS sequence"/>
</dbReference>
<evidence type="ECO:0000256" key="1">
    <source>
        <dbReference type="ARBA" id="ARBA00022801"/>
    </source>
</evidence>
<comment type="similarity">
    <text evidence="3">Belongs to the glycosyl hydrolase 5 (cellulase A) family.</text>
</comment>
<keyword evidence="4" id="KW-0732">Signal</keyword>
<dbReference type="SUPFAM" id="SSF51445">
    <property type="entry name" value="(Trans)glycosidases"/>
    <property type="match status" value="1"/>
</dbReference>
<keyword evidence="7" id="KW-1185">Reference proteome</keyword>
<feature type="chain" id="PRO_5045088136" evidence="4">
    <location>
        <begin position="22"/>
        <end position="374"/>
    </location>
</feature>
<evidence type="ECO:0000256" key="3">
    <source>
        <dbReference type="RuleBase" id="RU361153"/>
    </source>
</evidence>
<protein>
    <submittedName>
        <fullName evidence="6">Cellulase family glycosylhydrolase</fullName>
    </submittedName>
</protein>
<dbReference type="InterPro" id="IPR001547">
    <property type="entry name" value="Glyco_hydro_5"/>
</dbReference>
<reference evidence="6 7" key="1">
    <citation type="submission" date="2021-01" db="EMBL/GenBank/DDBJ databases">
        <title>Belnapia mucosa sp. nov. and Belnapia arida sp. nov., isolated from the Tabernas Desert (Almeria, Spain).</title>
        <authorList>
            <person name="Molina-Menor E."/>
            <person name="Vidal-Verdu A."/>
            <person name="Calonge A."/>
            <person name="Satari L."/>
            <person name="Pereto Magraner J."/>
            <person name="Porcar Miralles M."/>
        </authorList>
    </citation>
    <scope>NUCLEOTIDE SEQUENCE [LARGE SCALE GENOMIC DNA]</scope>
    <source>
        <strain evidence="6 7">T6</strain>
    </source>
</reference>